<evidence type="ECO:0000313" key="2">
    <source>
        <dbReference type="Proteomes" id="UP000015100"/>
    </source>
</evidence>
<dbReference type="HOGENOM" id="CLU_885719_0_0_1"/>
<comment type="caution">
    <text evidence="1">The sequence shown here is derived from an EMBL/GenBank/DDBJ whole genome shotgun (WGS) entry which is preliminary data.</text>
</comment>
<sequence length="314" mass="36563">MYSQRHIMGMDRFLDRRLPEIKKESDEPMLPWDRPGFRDANHPAFKAHWPPGALKLRGTKSEFGPTDFTIGIRGKTEDAKPICGYTVNRAALEGCCPTISDLICMTEAKLGKKIKEYYVRLPETKQYFLKSLCRFLNTGVVTLPEKPVTRTFGKKGQRHPDEFLCLYNFADRLRCTPFKEMIVVEIHGTIEDILSKLRVAYTEFTHGGKFTDEEFMDWISCFYECSTESEVAEYDLWSLIEAGLGKYPKVEWRLGQLPEQPHWDPKLKEAVAKKKEEWGKQALEMKEQAETQFVDEMKKKREEVEAERVRMQIS</sequence>
<accession>S8AXN8</accession>
<name>S8AXN8_DACHA</name>
<proteinExistence type="predicted"/>
<dbReference type="AlphaFoldDB" id="S8AXN8"/>
<gene>
    <name evidence="1" type="ORF">H072_202</name>
</gene>
<evidence type="ECO:0000313" key="1">
    <source>
        <dbReference type="EMBL" id="EPS45736.1"/>
    </source>
</evidence>
<reference evidence="2" key="2">
    <citation type="submission" date="2013-04" db="EMBL/GenBank/DDBJ databases">
        <title>Genomic mechanisms accounting for the adaptation to parasitism in nematode-trapping fungi.</title>
        <authorList>
            <person name="Ahren D.G."/>
        </authorList>
    </citation>
    <scope>NUCLEOTIDE SEQUENCE [LARGE SCALE GENOMIC DNA]</scope>
    <source>
        <strain evidence="2">CBS 200.50</strain>
    </source>
</reference>
<dbReference type="Proteomes" id="UP000015100">
    <property type="component" value="Unassembled WGS sequence"/>
</dbReference>
<dbReference type="EMBL" id="AQGS01000003">
    <property type="protein sequence ID" value="EPS45736.1"/>
    <property type="molecule type" value="Genomic_DNA"/>
</dbReference>
<keyword evidence="2" id="KW-1185">Reference proteome</keyword>
<protein>
    <submittedName>
        <fullName evidence="1">Uncharacterized protein</fullName>
    </submittedName>
</protein>
<organism evidence="1 2">
    <name type="scientific">Dactylellina haptotyla (strain CBS 200.50)</name>
    <name type="common">Nematode-trapping fungus</name>
    <name type="synonym">Monacrosporium haptotylum</name>
    <dbReference type="NCBI Taxonomy" id="1284197"/>
    <lineage>
        <taxon>Eukaryota</taxon>
        <taxon>Fungi</taxon>
        <taxon>Dikarya</taxon>
        <taxon>Ascomycota</taxon>
        <taxon>Pezizomycotina</taxon>
        <taxon>Orbiliomycetes</taxon>
        <taxon>Orbiliales</taxon>
        <taxon>Orbiliaceae</taxon>
        <taxon>Dactylellina</taxon>
    </lineage>
</organism>
<reference evidence="1 2" key="1">
    <citation type="journal article" date="2013" name="PLoS Genet.">
        <title>Genomic mechanisms accounting for the adaptation to parasitism in nematode-trapping fungi.</title>
        <authorList>
            <person name="Meerupati T."/>
            <person name="Andersson K.M."/>
            <person name="Friman E."/>
            <person name="Kumar D."/>
            <person name="Tunlid A."/>
            <person name="Ahren D."/>
        </authorList>
    </citation>
    <scope>NUCLEOTIDE SEQUENCE [LARGE SCALE GENOMIC DNA]</scope>
    <source>
        <strain evidence="1 2">CBS 200.50</strain>
    </source>
</reference>